<protein>
    <submittedName>
        <fullName evidence="1">Uncharacterized protein</fullName>
    </submittedName>
</protein>
<dbReference type="EMBL" id="UINC01001667">
    <property type="protein sequence ID" value="SUZ86138.1"/>
    <property type="molecule type" value="Genomic_DNA"/>
</dbReference>
<dbReference type="AlphaFoldDB" id="A0A381R5K2"/>
<gene>
    <name evidence="1" type="ORF">METZ01_LOCUS38992</name>
</gene>
<proteinExistence type="predicted"/>
<name>A0A381R5K2_9ZZZZ</name>
<evidence type="ECO:0000313" key="1">
    <source>
        <dbReference type="EMBL" id="SUZ86138.1"/>
    </source>
</evidence>
<sequence>MFLSECQQELKYNMTQTKIYYSLLE</sequence>
<organism evidence="1">
    <name type="scientific">marine metagenome</name>
    <dbReference type="NCBI Taxonomy" id="408172"/>
    <lineage>
        <taxon>unclassified sequences</taxon>
        <taxon>metagenomes</taxon>
        <taxon>ecological metagenomes</taxon>
    </lineage>
</organism>
<accession>A0A381R5K2</accession>
<reference evidence="1" key="1">
    <citation type="submission" date="2018-05" db="EMBL/GenBank/DDBJ databases">
        <authorList>
            <person name="Lanie J.A."/>
            <person name="Ng W.-L."/>
            <person name="Kazmierczak K.M."/>
            <person name="Andrzejewski T.M."/>
            <person name="Davidsen T.M."/>
            <person name="Wayne K.J."/>
            <person name="Tettelin H."/>
            <person name="Glass J.I."/>
            <person name="Rusch D."/>
            <person name="Podicherti R."/>
            <person name="Tsui H.-C.T."/>
            <person name="Winkler M.E."/>
        </authorList>
    </citation>
    <scope>NUCLEOTIDE SEQUENCE</scope>
</reference>